<dbReference type="AlphaFoldDB" id="A0A6A8DGJ3"/>
<dbReference type="OrthoDB" id="1654473at2"/>
<feature type="topological domain" description="Extracellular" evidence="8">
    <location>
        <begin position="1"/>
        <end position="2"/>
    </location>
</feature>
<keyword evidence="10" id="KW-1185">Reference proteome</keyword>
<keyword evidence="3 8" id="KW-1133">Transmembrane helix</keyword>
<keyword evidence="4 8" id="KW-0175">Coiled coil</keyword>
<evidence type="ECO:0000256" key="2">
    <source>
        <dbReference type="ARBA" id="ARBA00022692"/>
    </source>
</evidence>
<protein>
    <recommendedName>
        <fullName evidence="8">Septation ring formation regulator EzrA</fullName>
    </recommendedName>
</protein>
<feature type="topological domain" description="Cytoplasmic" evidence="8">
    <location>
        <begin position="22"/>
        <end position="563"/>
    </location>
</feature>
<comment type="subcellular location">
    <subcellularLocation>
        <location evidence="8">Cell membrane</location>
        <topology evidence="8">Single-pass membrane protein</topology>
    </subcellularLocation>
    <text evidence="8">Colocalized with FtsZ to the nascent septal site.</text>
</comment>
<feature type="coiled-coil region" evidence="8">
    <location>
        <begin position="112"/>
        <end position="139"/>
    </location>
</feature>
<keyword evidence="2 8" id="KW-0812">Transmembrane</keyword>
<dbReference type="EMBL" id="WJNG01000007">
    <property type="protein sequence ID" value="MRH42841.1"/>
    <property type="molecule type" value="Genomic_DNA"/>
</dbReference>
<accession>A0A6A8DGJ3</accession>
<keyword evidence="8" id="KW-1003">Cell membrane</keyword>
<evidence type="ECO:0000256" key="6">
    <source>
        <dbReference type="ARBA" id="ARBA00023210"/>
    </source>
</evidence>
<keyword evidence="5 8" id="KW-0472">Membrane</keyword>
<dbReference type="GO" id="GO:0000917">
    <property type="term" value="P:division septum assembly"/>
    <property type="evidence" value="ECO:0007669"/>
    <property type="project" value="UniProtKB-KW"/>
</dbReference>
<keyword evidence="7 8" id="KW-0131">Cell cycle</keyword>
<reference evidence="9" key="1">
    <citation type="submission" date="2019-11" db="EMBL/GenBank/DDBJ databases">
        <authorList>
            <person name="Li J."/>
        </authorList>
    </citation>
    <scope>NUCLEOTIDE SEQUENCE</scope>
    <source>
        <strain evidence="9">B6B</strain>
    </source>
</reference>
<dbReference type="HAMAP" id="MF_00728">
    <property type="entry name" value="EzrA"/>
    <property type="match status" value="1"/>
</dbReference>
<keyword evidence="6 8" id="KW-0717">Septation</keyword>
<dbReference type="GO" id="GO:0005940">
    <property type="term" value="C:septin ring"/>
    <property type="evidence" value="ECO:0007669"/>
    <property type="project" value="InterPro"/>
</dbReference>
<evidence type="ECO:0000256" key="7">
    <source>
        <dbReference type="ARBA" id="ARBA00023306"/>
    </source>
</evidence>
<comment type="caution">
    <text evidence="9">The sequence shown here is derived from an EMBL/GenBank/DDBJ whole genome shotgun (WGS) entry which is preliminary data.</text>
</comment>
<feature type="coiled-coil region" evidence="8">
    <location>
        <begin position="317"/>
        <end position="410"/>
    </location>
</feature>
<comment type="similarity">
    <text evidence="8">Belongs to the EzrA family.</text>
</comment>
<dbReference type="RefSeq" id="WP_153736487.1">
    <property type="nucleotide sequence ID" value="NZ_WJNG01000007.1"/>
</dbReference>
<evidence type="ECO:0000256" key="4">
    <source>
        <dbReference type="ARBA" id="ARBA00023054"/>
    </source>
</evidence>
<dbReference type="InterPro" id="IPR010379">
    <property type="entry name" value="EzrA"/>
</dbReference>
<proteinExistence type="inferred from homology"/>
<evidence type="ECO:0000256" key="8">
    <source>
        <dbReference type="HAMAP-Rule" id="MF_00728"/>
    </source>
</evidence>
<keyword evidence="1 8" id="KW-0132">Cell division</keyword>
<dbReference type="Proteomes" id="UP000799092">
    <property type="component" value="Unassembled WGS sequence"/>
</dbReference>
<dbReference type="GO" id="GO:0005886">
    <property type="term" value="C:plasma membrane"/>
    <property type="evidence" value="ECO:0007669"/>
    <property type="project" value="UniProtKB-SubCell"/>
</dbReference>
<evidence type="ECO:0000313" key="10">
    <source>
        <dbReference type="Proteomes" id="UP000799092"/>
    </source>
</evidence>
<dbReference type="Pfam" id="PF06160">
    <property type="entry name" value="EzrA"/>
    <property type="match status" value="1"/>
</dbReference>
<evidence type="ECO:0000256" key="3">
    <source>
        <dbReference type="ARBA" id="ARBA00022989"/>
    </source>
</evidence>
<sequence>MAYVIGSVLVVIALIILGLILRKRVYDEVDRLEGWKMDIMNRNVTSELARVKKLNLSGETQEKFESWKDRWDVILTRELPDIEEYLLDAEEASDRFRISGAKKNLHTVNQTLLSIEENIEKMFQELDELIESEQSSREEVDNLQPKISGLRKKLIQNRHQYGKAEIRFEVELDELEQEVTNFFALTDSGNYLEAEQLVEDMKKNLVFLEEQVEEFPTVYKKCKQELPAQIDDLLFGIKDMKEEGYRIEHLGFEKEIHKFQESLVKSVVQLEKGSIGDAYEIILPIEERIAEMYQLLEKEAVSKSFVDKQLPSFHKLLTEVDKDLTDTNEEVIQLQEAYYFEDSDMKTHMSLQKHINQLKKEHEEIEVHVVEEKLSHDKLRDLLENSYKQLVELEESHNKFKERIHTLRKDEIEAKEEVLKIRRDLFETNRKLQKSNIPGVPSYIWNLMEEATLKSDLVIKNLEKHPLDMGEVQHLLSEAKKSIQSMVDQTELLLDHARLVEVVIQYANRYRSQYAILAARLYEAEELFRKFEYESALEEAARALEEVEPGALKRLEELSKVPS</sequence>
<dbReference type="GO" id="GO:0000921">
    <property type="term" value="P:septin ring assembly"/>
    <property type="evidence" value="ECO:0007669"/>
    <property type="project" value="InterPro"/>
</dbReference>
<dbReference type="NCBIfam" id="NF003413">
    <property type="entry name" value="PRK04778.1-7"/>
    <property type="match status" value="1"/>
</dbReference>
<evidence type="ECO:0000256" key="5">
    <source>
        <dbReference type="ARBA" id="ARBA00023136"/>
    </source>
</evidence>
<evidence type="ECO:0000256" key="1">
    <source>
        <dbReference type="ARBA" id="ARBA00022618"/>
    </source>
</evidence>
<name>A0A6A8DGJ3_9BACI</name>
<comment type="function">
    <text evidence="8">Negative regulator of FtsZ ring formation; modulates the frequency and position of FtsZ ring formation. Inhibits FtsZ ring formation at polar sites. Interacts either with FtsZ or with one of its binding partners to promote depolymerization.</text>
</comment>
<gene>
    <name evidence="8 9" type="primary">ezrA</name>
    <name evidence="9" type="ORF">GH741_09100</name>
</gene>
<evidence type="ECO:0000313" key="9">
    <source>
        <dbReference type="EMBL" id="MRH42841.1"/>
    </source>
</evidence>
<organism evidence="9 10">
    <name type="scientific">Aquibacillus halophilus</name>
    <dbReference type="NCBI Taxonomy" id="930132"/>
    <lineage>
        <taxon>Bacteria</taxon>
        <taxon>Bacillati</taxon>
        <taxon>Bacillota</taxon>
        <taxon>Bacilli</taxon>
        <taxon>Bacillales</taxon>
        <taxon>Bacillaceae</taxon>
        <taxon>Aquibacillus</taxon>
    </lineage>
</organism>